<organism evidence="1 2">
    <name type="scientific">Neurospora intermedia</name>
    <dbReference type="NCBI Taxonomy" id="5142"/>
    <lineage>
        <taxon>Eukaryota</taxon>
        <taxon>Fungi</taxon>
        <taxon>Dikarya</taxon>
        <taxon>Ascomycota</taxon>
        <taxon>Pezizomycotina</taxon>
        <taxon>Sordariomycetes</taxon>
        <taxon>Sordariomycetidae</taxon>
        <taxon>Sordariales</taxon>
        <taxon>Sordariaceae</taxon>
        <taxon>Neurospora</taxon>
    </lineage>
</organism>
<keyword evidence="2" id="KW-1185">Reference proteome</keyword>
<gene>
    <name evidence="1" type="ORF">QR685DRAFT_175109</name>
</gene>
<evidence type="ECO:0000313" key="2">
    <source>
        <dbReference type="Proteomes" id="UP001451303"/>
    </source>
</evidence>
<reference evidence="1 2" key="1">
    <citation type="submission" date="2023-09" db="EMBL/GenBank/DDBJ databases">
        <title>Multi-omics analysis of a traditional fermented food reveals byproduct-associated fungal strains for waste-to-food upcycling.</title>
        <authorList>
            <consortium name="Lawrence Berkeley National Laboratory"/>
            <person name="Rekdal V.M."/>
            <person name="Villalobos-Escobedo J.M."/>
            <person name="Rodriguez-Valeron N."/>
            <person name="Garcia M.O."/>
            <person name="Vasquez D.P."/>
            <person name="Damayanti I."/>
            <person name="Sorensen P.M."/>
            <person name="Baidoo E.E."/>
            <person name="De Carvalho A.C."/>
            <person name="Riley R."/>
            <person name="Lipzen A."/>
            <person name="He G."/>
            <person name="Yan M."/>
            <person name="Haridas S."/>
            <person name="Daum C."/>
            <person name="Yoshinaga Y."/>
            <person name="Ng V."/>
            <person name="Grigoriev I.V."/>
            <person name="Munk R."/>
            <person name="Nuraida L."/>
            <person name="Wijaya C.H."/>
            <person name="Morales P.-C."/>
            <person name="Keasling J.D."/>
        </authorList>
    </citation>
    <scope>NUCLEOTIDE SEQUENCE [LARGE SCALE GENOMIC DNA]</scope>
    <source>
        <strain evidence="1 2">FGSC 2613</strain>
    </source>
</reference>
<dbReference type="EMBL" id="JAVLET010000002">
    <property type="protein sequence ID" value="KAL0473445.1"/>
    <property type="molecule type" value="Genomic_DNA"/>
</dbReference>
<accession>A0ABR3DLC2</accession>
<dbReference type="Proteomes" id="UP001451303">
    <property type="component" value="Unassembled WGS sequence"/>
</dbReference>
<proteinExistence type="predicted"/>
<protein>
    <recommendedName>
        <fullName evidence="3">Secreted protein</fullName>
    </recommendedName>
</protein>
<evidence type="ECO:0008006" key="3">
    <source>
        <dbReference type="Google" id="ProtNLM"/>
    </source>
</evidence>
<sequence>MFCRSSFASAGALTLYTLLIRAHGCIAITYRATLSKPVSLQPGWVSAHFNLSKSHRGLVSPCSAYELLYNFKPRCLGVWGPGM</sequence>
<comment type="caution">
    <text evidence="1">The sequence shown here is derived from an EMBL/GenBank/DDBJ whole genome shotgun (WGS) entry which is preliminary data.</text>
</comment>
<evidence type="ECO:0000313" key="1">
    <source>
        <dbReference type="EMBL" id="KAL0473445.1"/>
    </source>
</evidence>
<name>A0ABR3DLC2_NEUIN</name>